<dbReference type="Gene3D" id="2.160.10.10">
    <property type="entry name" value="Hexapeptide repeat proteins"/>
    <property type="match status" value="1"/>
</dbReference>
<dbReference type="EnsemblBacteria" id="BAA10218">
    <property type="protein sequence ID" value="BAA10218"/>
    <property type="gene ID" value="BAA10218"/>
</dbReference>
<feature type="domain" description="Nucleotidyl transferase" evidence="1">
    <location>
        <begin position="30"/>
        <end position="264"/>
    </location>
</feature>
<dbReference type="PANTHER" id="PTHR42883:SF2">
    <property type="entry name" value="THYMIDYLYLTRANSFERASE"/>
    <property type="match status" value="1"/>
</dbReference>
<dbReference type="FunCoup" id="Q55689">
    <property type="interactions" value="320"/>
</dbReference>
<dbReference type="Pfam" id="PF00483">
    <property type="entry name" value="NTP_transferase"/>
    <property type="match status" value="1"/>
</dbReference>
<dbReference type="Proteomes" id="UP000001425">
    <property type="component" value="Chromosome"/>
</dbReference>
<evidence type="ECO:0000313" key="2">
    <source>
        <dbReference type="EMBL" id="BAA10218.1"/>
    </source>
</evidence>
<dbReference type="CDD" id="cd04189">
    <property type="entry name" value="G1P_TT_long"/>
    <property type="match status" value="1"/>
</dbReference>
<reference evidence="2 3" key="1">
    <citation type="journal article" date="1995" name="DNA Res.">
        <title>Sequence analysis of the genome of the unicellular cyanobacterium Synechocystis sp. strain PCC6803. I. Sequence features in the 1 Mb region from map positions 64% to 92% of the genome.</title>
        <authorList>
            <person name="Kaneko T."/>
            <person name="Tanaka A."/>
            <person name="Sato S."/>
            <person name="Kotani H."/>
            <person name="Sazuka T."/>
            <person name="Miyajima N."/>
            <person name="Sugiura M."/>
            <person name="Tabata S."/>
        </authorList>
    </citation>
    <scope>NUCLEOTIDE SEQUENCE [LARGE SCALE GENOMIC DNA]</scope>
    <source>
        <strain evidence="3">ATCC 27184 / PCC 6803 / Kazusa</strain>
    </source>
</reference>
<dbReference type="InterPro" id="IPR005908">
    <property type="entry name" value="G1P_thy_trans_l"/>
</dbReference>
<name>Q55689_SYNY3</name>
<protein>
    <submittedName>
        <fullName evidence="2">Glucose-1-phosphate thymidylyltransferase</fullName>
    </submittedName>
</protein>
<reference evidence="2 3" key="2">
    <citation type="journal article" date="1996" name="DNA Res.">
        <title>Sequence analysis of the genome of the unicellular cyanobacterium Synechocystis sp. strain PCC6803. II. Sequence determination of the entire genome and assignment of potential protein-coding regions.</title>
        <authorList>
            <person name="Kaneko T."/>
            <person name="Sato S."/>
            <person name="Kotani H."/>
            <person name="Tanaka A."/>
            <person name="Asamizu E."/>
            <person name="Nakamura Y."/>
            <person name="Miyajima N."/>
            <person name="Hirosawa M."/>
            <person name="Sugiura M."/>
            <person name="Sasamoto S."/>
            <person name="Kimura T."/>
            <person name="Hosouchi T."/>
            <person name="Matsuno A."/>
            <person name="Muraki A."/>
            <person name="Nakazaki N."/>
            <person name="Naruo K."/>
            <person name="Okumura S."/>
            <person name="Shimpo S."/>
            <person name="Takeuchi C."/>
            <person name="Wada T."/>
            <person name="Watanabe A."/>
            <person name="Yamada M."/>
            <person name="Yasuda M."/>
            <person name="Tabata S."/>
        </authorList>
    </citation>
    <scope>NUCLEOTIDE SEQUENCE [LARGE SCALE GENOMIC DNA]</scope>
    <source>
        <strain evidence="3">ATCC 27184 / PCC 6803 / Kazusa</strain>
    </source>
</reference>
<dbReference type="InterPro" id="IPR005835">
    <property type="entry name" value="NTP_transferase_dom"/>
</dbReference>
<dbReference type="EMBL" id="BA000022">
    <property type="protein sequence ID" value="BAA10218.1"/>
    <property type="molecule type" value="Genomic_DNA"/>
</dbReference>
<organism evidence="2 3">
    <name type="scientific">Synechocystis sp. (strain ATCC 27184 / PCC 6803 / Kazusa)</name>
    <dbReference type="NCBI Taxonomy" id="1111708"/>
    <lineage>
        <taxon>Bacteria</taxon>
        <taxon>Bacillati</taxon>
        <taxon>Cyanobacteriota</taxon>
        <taxon>Cyanophyceae</taxon>
        <taxon>Synechococcales</taxon>
        <taxon>Merismopediaceae</taxon>
        <taxon>Synechocystis</taxon>
    </lineage>
</organism>
<dbReference type="AlphaFoldDB" id="Q55689"/>
<dbReference type="Gene3D" id="3.90.550.10">
    <property type="entry name" value="Spore Coat Polysaccharide Biosynthesis Protein SpsA, Chain A"/>
    <property type="match status" value="1"/>
</dbReference>
<gene>
    <name evidence="2" type="primary">rfbA</name>
</gene>
<dbReference type="InParanoid" id="Q55689"/>
<evidence type="ECO:0000313" key="3">
    <source>
        <dbReference type="Proteomes" id="UP000001425"/>
    </source>
</evidence>
<dbReference type="SUPFAM" id="SSF53448">
    <property type="entry name" value="Nucleotide-diphospho-sugar transferases"/>
    <property type="match status" value="1"/>
</dbReference>
<dbReference type="NCBIfam" id="TIGR01208">
    <property type="entry name" value="rmlA_long"/>
    <property type="match status" value="1"/>
</dbReference>
<evidence type="ECO:0000259" key="1">
    <source>
        <dbReference type="Pfam" id="PF00483"/>
    </source>
</evidence>
<dbReference type="InterPro" id="IPR029044">
    <property type="entry name" value="Nucleotide-diphossugar_trans"/>
</dbReference>
<keyword evidence="3" id="KW-1185">Reference proteome</keyword>
<proteinExistence type="predicted"/>
<sequence length="393" mass="42803">MVSVDRFLLTDNCSLNPRPNNITAIKIFMKALILSGGKGTRLRPLTYTGAKQLVPVANKPILWYGIEAIAKAGITDIGIIISPETGEEIKTITGNGEKFGIQITYILQSEPLGLAHAVKTAADFLQDSPFVMYLGDNLIQDHLEQFLAHFQAKSLDSLILLRRVSNPSAFGVATVNDQGKVLALVEKPEHPPSNLALVGLYFFAPTIHQAIANIEPSARGELEITDAIQYLISHDYRVESLQLKGWWLDTGKKDDLLAANQIILDTLVEKNIQGTVDDQSKISGRVTIGPHSQIINSVIRGPVAIGPNCHLENCFIGPYSSIAEGVKIRDADLEHSVVLQGASIVAIQQRIVDSVIGKNAKIFPAPRRPQALRFLIGNDSQVELIGPSSYPQD</sequence>
<dbReference type="PaxDb" id="1148-1001590"/>
<dbReference type="eggNOG" id="COG1208">
    <property type="taxonomic scope" value="Bacteria"/>
</dbReference>
<dbReference type="STRING" id="1148.gene:10499717"/>
<dbReference type="KEGG" id="syn:sll0207"/>
<dbReference type="PhylomeDB" id="Q55689"/>
<accession>Q55689</accession>
<dbReference type="PANTHER" id="PTHR42883">
    <property type="entry name" value="GLUCOSE-1-PHOSPHATE THYMIDYLTRANSFERASE"/>
    <property type="match status" value="1"/>
</dbReference>
<dbReference type="eggNOG" id="COG1209">
    <property type="taxonomic scope" value="Bacteria"/>
</dbReference>
<dbReference type="PIR" id="S76366">
    <property type="entry name" value="S76366"/>
</dbReference>